<name>A0A5E6ZLH7_PSEFL</name>
<accession>A0A5E6ZLH7</accession>
<proteinExistence type="predicted"/>
<dbReference type="EMBL" id="CABVIB010000001">
    <property type="protein sequence ID" value="VVN64993.1"/>
    <property type="molecule type" value="Genomic_DNA"/>
</dbReference>
<organism evidence="2 3">
    <name type="scientific">Pseudomonas fluorescens</name>
    <dbReference type="NCBI Taxonomy" id="294"/>
    <lineage>
        <taxon>Bacteria</taxon>
        <taxon>Pseudomonadati</taxon>
        <taxon>Pseudomonadota</taxon>
        <taxon>Gammaproteobacteria</taxon>
        <taxon>Pseudomonadales</taxon>
        <taxon>Pseudomonadaceae</taxon>
        <taxon>Pseudomonas</taxon>
    </lineage>
</organism>
<feature type="region of interest" description="Disordered" evidence="1">
    <location>
        <begin position="95"/>
        <end position="116"/>
    </location>
</feature>
<dbReference type="Proteomes" id="UP000326018">
    <property type="component" value="Unassembled WGS sequence"/>
</dbReference>
<gene>
    <name evidence="2" type="ORF">PS712_00036</name>
</gene>
<dbReference type="AlphaFoldDB" id="A0A5E6ZLH7"/>
<evidence type="ECO:0000313" key="3">
    <source>
        <dbReference type="Proteomes" id="UP000326018"/>
    </source>
</evidence>
<reference evidence="2 3" key="1">
    <citation type="submission" date="2019-09" db="EMBL/GenBank/DDBJ databases">
        <authorList>
            <person name="Chandra G."/>
            <person name="Truman W A."/>
        </authorList>
    </citation>
    <scope>NUCLEOTIDE SEQUENCE [LARGE SCALE GENOMIC DNA]</scope>
    <source>
        <strain evidence="2">PS712</strain>
    </source>
</reference>
<evidence type="ECO:0000313" key="2">
    <source>
        <dbReference type="EMBL" id="VVN64993.1"/>
    </source>
</evidence>
<evidence type="ECO:0000256" key="1">
    <source>
        <dbReference type="SAM" id="MobiDB-lite"/>
    </source>
</evidence>
<protein>
    <submittedName>
        <fullName evidence="2">Uncharacterized protein</fullName>
    </submittedName>
</protein>
<sequence>MTGRHGAGKDQLYGNSLLLSPISFEDRAAAVTSIIGKPCKVALYVKIEVVQSRNKLVRQRYNRCSRVSSEPWHCASTCGASKRTEVSSLIRAASSSKRSTLAKARKPSESQLPANR</sequence>